<comment type="caution">
    <text evidence="2">The sequence shown here is derived from an EMBL/GenBank/DDBJ whole genome shotgun (WGS) entry which is preliminary data.</text>
</comment>
<organism evidence="2 3">
    <name type="scientific">Ensete ventricosum</name>
    <name type="common">Abyssinian banana</name>
    <name type="synonym">Musa ensete</name>
    <dbReference type="NCBI Taxonomy" id="4639"/>
    <lineage>
        <taxon>Eukaryota</taxon>
        <taxon>Viridiplantae</taxon>
        <taxon>Streptophyta</taxon>
        <taxon>Embryophyta</taxon>
        <taxon>Tracheophyta</taxon>
        <taxon>Spermatophyta</taxon>
        <taxon>Magnoliopsida</taxon>
        <taxon>Liliopsida</taxon>
        <taxon>Zingiberales</taxon>
        <taxon>Musaceae</taxon>
        <taxon>Ensete</taxon>
    </lineage>
</organism>
<protein>
    <submittedName>
        <fullName evidence="2">Uncharacterized protein</fullName>
    </submittedName>
</protein>
<name>A0A427B6T0_ENSVE</name>
<reference evidence="2 3" key="1">
    <citation type="journal article" date="2014" name="Agronomy (Basel)">
        <title>A Draft Genome Sequence for Ensete ventricosum, the Drought-Tolerant Tree Against Hunger.</title>
        <authorList>
            <person name="Harrison J."/>
            <person name="Moore K.A."/>
            <person name="Paszkiewicz K."/>
            <person name="Jones T."/>
            <person name="Grant M."/>
            <person name="Ambacheew D."/>
            <person name="Muzemil S."/>
            <person name="Studholme D.J."/>
        </authorList>
    </citation>
    <scope>NUCLEOTIDE SEQUENCE [LARGE SCALE GENOMIC DNA]</scope>
</reference>
<dbReference type="EMBL" id="AMZH03000351">
    <property type="protein sequence ID" value="RRT84190.1"/>
    <property type="molecule type" value="Genomic_DNA"/>
</dbReference>
<feature type="region of interest" description="Disordered" evidence="1">
    <location>
        <begin position="1"/>
        <end position="26"/>
    </location>
</feature>
<evidence type="ECO:0000313" key="2">
    <source>
        <dbReference type="EMBL" id="RRT84190.1"/>
    </source>
</evidence>
<dbReference type="Proteomes" id="UP000287651">
    <property type="component" value="Unassembled WGS sequence"/>
</dbReference>
<proteinExistence type="predicted"/>
<sequence>MAVAEEGNAGDRGGSSADDRREREIDAVEASSVCRQRCSLWLKGKREMVAATEATAAAAVAKDKATRLLRSLGKETQEVVVVDDRGLRLGTEEEEGTVGVEGNDGVVARK</sequence>
<evidence type="ECO:0000313" key="3">
    <source>
        <dbReference type="Proteomes" id="UP000287651"/>
    </source>
</evidence>
<evidence type="ECO:0000256" key="1">
    <source>
        <dbReference type="SAM" id="MobiDB-lite"/>
    </source>
</evidence>
<gene>
    <name evidence="2" type="ORF">B296_00015396</name>
</gene>
<dbReference type="AlphaFoldDB" id="A0A427B6T0"/>
<feature type="compositionally biased region" description="Basic and acidic residues" evidence="1">
    <location>
        <begin position="17"/>
        <end position="26"/>
    </location>
</feature>
<accession>A0A427B6T0</accession>